<evidence type="ECO:0000256" key="8">
    <source>
        <dbReference type="PROSITE-ProRule" id="PRU01360"/>
    </source>
</evidence>
<reference evidence="13 14" key="1">
    <citation type="journal article" date="2019" name="Nat. Med.">
        <title>A library of human gut bacterial isolates paired with longitudinal multiomics data enables mechanistic microbiome research.</title>
        <authorList>
            <person name="Poyet M."/>
            <person name="Groussin M."/>
            <person name="Gibbons S.M."/>
            <person name="Avila-Pacheco J."/>
            <person name="Jiang X."/>
            <person name="Kearney S.M."/>
            <person name="Perrotta A.R."/>
            <person name="Berdy B."/>
            <person name="Zhao S."/>
            <person name="Lieberman T.D."/>
            <person name="Swanson P.K."/>
            <person name="Smith M."/>
            <person name="Roesemann S."/>
            <person name="Alexander J.E."/>
            <person name="Rich S.A."/>
            <person name="Livny J."/>
            <person name="Vlamakis H."/>
            <person name="Clish C."/>
            <person name="Bullock K."/>
            <person name="Deik A."/>
            <person name="Scott J."/>
            <person name="Pierce K.A."/>
            <person name="Xavier R.J."/>
            <person name="Alm E.J."/>
        </authorList>
    </citation>
    <scope>NUCLEOTIDE SEQUENCE [LARGE SCALE GENOMIC DNA]</scope>
    <source>
        <strain evidence="13 14">BIOML-A1</strain>
    </source>
</reference>
<evidence type="ECO:0000256" key="2">
    <source>
        <dbReference type="ARBA" id="ARBA00022448"/>
    </source>
</evidence>
<evidence type="ECO:0000256" key="7">
    <source>
        <dbReference type="ARBA" id="ARBA00023237"/>
    </source>
</evidence>
<comment type="similarity">
    <text evidence="8 9">Belongs to the TonB-dependent receptor family.</text>
</comment>
<dbReference type="InterPro" id="IPR000531">
    <property type="entry name" value="Beta-barrel_TonB"/>
</dbReference>
<keyword evidence="13" id="KW-0675">Receptor</keyword>
<dbReference type="InterPro" id="IPR012910">
    <property type="entry name" value="Plug_dom"/>
</dbReference>
<evidence type="ECO:0000256" key="4">
    <source>
        <dbReference type="ARBA" id="ARBA00022692"/>
    </source>
</evidence>
<evidence type="ECO:0000313" key="14">
    <source>
        <dbReference type="Proteomes" id="UP000324870"/>
    </source>
</evidence>
<evidence type="ECO:0000259" key="12">
    <source>
        <dbReference type="Pfam" id="PF07715"/>
    </source>
</evidence>
<organism evidence="13 14">
    <name type="scientific">Alistipes finegoldii</name>
    <dbReference type="NCBI Taxonomy" id="214856"/>
    <lineage>
        <taxon>Bacteria</taxon>
        <taxon>Pseudomonadati</taxon>
        <taxon>Bacteroidota</taxon>
        <taxon>Bacteroidia</taxon>
        <taxon>Bacteroidales</taxon>
        <taxon>Rikenellaceae</taxon>
        <taxon>Alistipes</taxon>
    </lineage>
</organism>
<dbReference type="Gene3D" id="2.40.170.20">
    <property type="entry name" value="TonB-dependent receptor, beta-barrel domain"/>
    <property type="match status" value="1"/>
</dbReference>
<gene>
    <name evidence="13" type="ORF">F2A26_05080</name>
</gene>
<evidence type="ECO:0000256" key="10">
    <source>
        <dbReference type="SAM" id="SignalP"/>
    </source>
</evidence>
<dbReference type="Gene3D" id="2.60.40.1120">
    <property type="entry name" value="Carboxypeptidase-like, regulatory domain"/>
    <property type="match status" value="1"/>
</dbReference>
<keyword evidence="5 9" id="KW-0798">TonB box</keyword>
<dbReference type="NCBIfam" id="TIGR04057">
    <property type="entry name" value="SusC_RagA_signa"/>
    <property type="match status" value="1"/>
</dbReference>
<evidence type="ECO:0000256" key="5">
    <source>
        <dbReference type="ARBA" id="ARBA00023077"/>
    </source>
</evidence>
<feature type="domain" description="TonB-dependent receptor-like beta-barrel" evidence="11">
    <location>
        <begin position="553"/>
        <end position="1153"/>
    </location>
</feature>
<evidence type="ECO:0000313" key="13">
    <source>
        <dbReference type="EMBL" id="KAA3159905.1"/>
    </source>
</evidence>
<keyword evidence="2 8" id="KW-0813">Transport</keyword>
<dbReference type="InterPro" id="IPR036942">
    <property type="entry name" value="Beta-barrel_TonB_sf"/>
</dbReference>
<dbReference type="InterPro" id="IPR023997">
    <property type="entry name" value="TonB-dep_OMP_SusC/RagA_CS"/>
</dbReference>
<dbReference type="NCBIfam" id="TIGR04056">
    <property type="entry name" value="OMP_RagA_SusC"/>
    <property type="match status" value="1"/>
</dbReference>
<evidence type="ECO:0000256" key="3">
    <source>
        <dbReference type="ARBA" id="ARBA00022452"/>
    </source>
</evidence>
<dbReference type="SUPFAM" id="SSF56935">
    <property type="entry name" value="Porins"/>
    <property type="match status" value="1"/>
</dbReference>
<feature type="domain" description="TonB-dependent receptor plug" evidence="12">
    <location>
        <begin position="215"/>
        <end position="334"/>
    </location>
</feature>
<dbReference type="InterPro" id="IPR037066">
    <property type="entry name" value="Plug_dom_sf"/>
</dbReference>
<evidence type="ECO:0000256" key="9">
    <source>
        <dbReference type="RuleBase" id="RU003357"/>
    </source>
</evidence>
<comment type="subcellular location">
    <subcellularLocation>
        <location evidence="1 8">Cell outer membrane</location>
        <topology evidence="1 8">Multi-pass membrane protein</topology>
    </subcellularLocation>
</comment>
<sequence length="1210" mass="135241">MKNLFHKGLCLVMALCCIAFKGYAGGGTLPDAQGHDLKLSYSRTTLKTVADAITQQVGIVFSYEIALADYPMENLYVTEQGAALDAILKTVFTPRGIDYRVVDKVVVLTRSAHPAQTVKAAPAKAQVTGVVRDAAGNPMIGVTVTVKGTLVGVSTGVDGSYTIPADKDAMLLFSYIGYRNQEEPVGQRTQIDVTMQEDQLVMDEVVVVGYGTLKKRNIVGAVENLAGDAVENRPNADITRSLQGQIPGLNIVQTDGKAAHGGQVTIRGVNNSFKARVNDGQKENKLGQGGSALVLIDGAEGDMSSVNPDDIASISVLKDASSAAVYGARGAFGVILITTKNPEKGKVRVNYNGSVSLHRRTVIWEDNVVTDPVQWVEAFRESYLNSSPTATVPSLFNNYMPYSNAWFEELKRRRADPTMDNYSIDANGNYSYYGETNWLKEIYKSVNYSTTHAVSIQGGREGVSYYVSGRYYNQDGIYKVGEETYKKYNLRAKGSIRIRPWLTLDNNTSLMSSKYHQPMMHYGQQMISRQIDMFAFPFALLKNPDGTWTQTAAKSGYAAFAEGTSWQEDNRLEVANTTTFNFEFVPEVFKVSADVTYKGARWTRDRMENLYTYYTGVNVSGQDNSYSSLENWNYISNYISTNIVGTLTPKLGRDHDLNVVAGWNLEDYDYRAQKTYRQGNLYPSKPSFTLMDGEYYSTTSGGYTWGLVGFFGRINYAYAGRYLVELSARYDGSSKFPANSQWGFFPSASVGWRLSEEPWLKPHVEGWLDNFKIRASIGSLGNANIDPYQYLETMTATNSASIAKSSVIINGQNVPYTSVPDLIPDDITWEKVTTYNIGLDLDLFNNRLSFTGDYYRRNTTDLYTVGPNLPQVLGSAAPYGNYASLKTKGWEVSLGWRDSFKLGGKPFNYSLRAMLWDSRSWITDYYNETGDLTTYYKGMEIGEIWGFRTAGIYASNAEALNGPAYNFFKNGEMFRAYAGDLRFVDVDGDGIMTKGNRTLSNHGDMEIIGNQSPRYQYSINMSLNWNGIGLSMLWQGVGKRDWYPWTESGFFWGKWNRAYNSLMKTQTGDRVVKIDKSTDNWRVTNMDKNPYWTRMVSLAANRNDGPLTWENDHYLQDASYIRLKNITVDYTFPKHICKKLRIEGLKIYVSGENLFTHSPMFKYTDMFDPEVITSGDSDFASTQKSGLGGTGNGYSYPMLKTVTLGVNVTF</sequence>
<dbReference type="SUPFAM" id="SSF49464">
    <property type="entry name" value="Carboxypeptidase regulatory domain-like"/>
    <property type="match status" value="1"/>
</dbReference>
<dbReference type="Proteomes" id="UP000324870">
    <property type="component" value="Unassembled WGS sequence"/>
</dbReference>
<feature type="chain" id="PRO_5046182784" evidence="10">
    <location>
        <begin position="25"/>
        <end position="1210"/>
    </location>
</feature>
<keyword evidence="6 8" id="KW-0472">Membrane</keyword>
<dbReference type="Pfam" id="PF00593">
    <property type="entry name" value="TonB_dep_Rec_b-barrel"/>
    <property type="match status" value="1"/>
</dbReference>
<name>A0ABQ6S4R1_9BACT</name>
<feature type="signal peptide" evidence="10">
    <location>
        <begin position="1"/>
        <end position="24"/>
    </location>
</feature>
<keyword evidence="3 8" id="KW-1134">Transmembrane beta strand</keyword>
<accession>A0ABQ6S4R1</accession>
<evidence type="ECO:0000259" key="11">
    <source>
        <dbReference type="Pfam" id="PF00593"/>
    </source>
</evidence>
<comment type="caution">
    <text evidence="13">The sequence shown here is derived from an EMBL/GenBank/DDBJ whole genome shotgun (WGS) entry which is preliminary data.</text>
</comment>
<dbReference type="Gene3D" id="2.170.130.10">
    <property type="entry name" value="TonB-dependent receptor, plug domain"/>
    <property type="match status" value="1"/>
</dbReference>
<dbReference type="PROSITE" id="PS52016">
    <property type="entry name" value="TONB_DEPENDENT_REC_3"/>
    <property type="match status" value="1"/>
</dbReference>
<dbReference type="InterPro" id="IPR008969">
    <property type="entry name" value="CarboxyPept-like_regulatory"/>
</dbReference>
<keyword evidence="10" id="KW-0732">Signal</keyword>
<proteinExistence type="inferred from homology"/>
<dbReference type="RefSeq" id="WP_130062741.1">
    <property type="nucleotide sequence ID" value="NZ_CATWOF010000002.1"/>
</dbReference>
<dbReference type="InterPro" id="IPR023996">
    <property type="entry name" value="TonB-dep_OMP_SusC/RagA"/>
</dbReference>
<keyword evidence="14" id="KW-1185">Reference proteome</keyword>
<protein>
    <submittedName>
        <fullName evidence="13">TonB-dependent receptor</fullName>
    </submittedName>
</protein>
<keyword evidence="7 8" id="KW-0998">Cell outer membrane</keyword>
<evidence type="ECO:0000256" key="1">
    <source>
        <dbReference type="ARBA" id="ARBA00004571"/>
    </source>
</evidence>
<dbReference type="InterPro" id="IPR039426">
    <property type="entry name" value="TonB-dep_rcpt-like"/>
</dbReference>
<dbReference type="Pfam" id="PF13715">
    <property type="entry name" value="CarbopepD_reg_2"/>
    <property type="match status" value="1"/>
</dbReference>
<dbReference type="EMBL" id="VVND01000005">
    <property type="protein sequence ID" value="KAA3159905.1"/>
    <property type="molecule type" value="Genomic_DNA"/>
</dbReference>
<dbReference type="Pfam" id="PF07715">
    <property type="entry name" value="Plug"/>
    <property type="match status" value="1"/>
</dbReference>
<evidence type="ECO:0000256" key="6">
    <source>
        <dbReference type="ARBA" id="ARBA00023136"/>
    </source>
</evidence>
<keyword evidence="4 8" id="KW-0812">Transmembrane</keyword>